<evidence type="ECO:0000313" key="5">
    <source>
        <dbReference type="EMBL" id="CAG9798026.1"/>
    </source>
</evidence>
<feature type="region of interest" description="Disordered" evidence="3">
    <location>
        <begin position="281"/>
        <end position="304"/>
    </location>
</feature>
<protein>
    <recommendedName>
        <fullName evidence="4">SHSP domain-containing protein</fullName>
    </recommendedName>
</protein>
<dbReference type="Gene3D" id="2.60.40.790">
    <property type="match status" value="1"/>
</dbReference>
<dbReference type="GO" id="GO:0005634">
    <property type="term" value="C:nucleus"/>
    <property type="evidence" value="ECO:0007669"/>
    <property type="project" value="TreeGrafter"/>
</dbReference>
<keyword evidence="6" id="KW-1185">Reference proteome</keyword>
<feature type="region of interest" description="Disordered" evidence="3">
    <location>
        <begin position="37"/>
        <end position="131"/>
    </location>
</feature>
<dbReference type="AlphaFoldDB" id="A0A9N9RHF9"/>
<dbReference type="PANTHER" id="PTHR45640">
    <property type="entry name" value="HEAT SHOCK PROTEIN HSP-12.2-RELATED"/>
    <property type="match status" value="1"/>
</dbReference>
<proteinExistence type="inferred from homology"/>
<dbReference type="GO" id="GO:0042026">
    <property type="term" value="P:protein refolding"/>
    <property type="evidence" value="ECO:0007669"/>
    <property type="project" value="TreeGrafter"/>
</dbReference>
<dbReference type="PRINTS" id="PR00299">
    <property type="entry name" value="ACRYSTALLIN"/>
</dbReference>
<accession>A0A9N9RHF9</accession>
<evidence type="ECO:0000256" key="2">
    <source>
        <dbReference type="RuleBase" id="RU003616"/>
    </source>
</evidence>
<evidence type="ECO:0000313" key="6">
    <source>
        <dbReference type="Proteomes" id="UP001153620"/>
    </source>
</evidence>
<evidence type="ECO:0000256" key="3">
    <source>
        <dbReference type="SAM" id="MobiDB-lite"/>
    </source>
</evidence>
<sequence>MALLPVLLDMVDDIYENLDNPENTMGDIPLLFVPHGRRRGRDCPRRMEQSDGECPRNKEHSDVEGHGHRHCHGGEKHGKHGHGHGEGHKHAHSHGEGHKHAHGHGQELGLGQEEKRDESHGRRHCRRKERRGAEEGHCRFAELRKGLFGMRGWENCPRFNGRGCPRFAGRGGCPCKKTLAEDFKVTFDVKSFNPEEISVKVKGREIFVDGKHDERADEQGFVSRQFTRRFIVPDEFDTDTIATYLDIEGRMTIVASKPKPPVDDSTERIIPIERVAKVQDEVVDLSESSDTDKMDEDTNDSKKN</sequence>
<gene>
    <name evidence="5" type="ORF">CHIRRI_LOCUS1011</name>
</gene>
<feature type="compositionally biased region" description="Basic and acidic residues" evidence="3">
    <location>
        <begin position="83"/>
        <end position="98"/>
    </location>
</feature>
<dbReference type="InterPro" id="IPR001436">
    <property type="entry name" value="Alpha-crystallin/sHSP_animal"/>
</dbReference>
<dbReference type="GO" id="GO:0051082">
    <property type="term" value="F:unfolded protein binding"/>
    <property type="evidence" value="ECO:0007669"/>
    <property type="project" value="TreeGrafter"/>
</dbReference>
<dbReference type="Pfam" id="PF00011">
    <property type="entry name" value="HSP20"/>
    <property type="match status" value="1"/>
</dbReference>
<dbReference type="InterPro" id="IPR002068">
    <property type="entry name" value="A-crystallin/Hsp20_dom"/>
</dbReference>
<evidence type="ECO:0000256" key="1">
    <source>
        <dbReference type="PROSITE-ProRule" id="PRU00285"/>
    </source>
</evidence>
<dbReference type="OrthoDB" id="1431247at2759"/>
<organism evidence="5 6">
    <name type="scientific">Chironomus riparius</name>
    <dbReference type="NCBI Taxonomy" id="315576"/>
    <lineage>
        <taxon>Eukaryota</taxon>
        <taxon>Metazoa</taxon>
        <taxon>Ecdysozoa</taxon>
        <taxon>Arthropoda</taxon>
        <taxon>Hexapoda</taxon>
        <taxon>Insecta</taxon>
        <taxon>Pterygota</taxon>
        <taxon>Neoptera</taxon>
        <taxon>Endopterygota</taxon>
        <taxon>Diptera</taxon>
        <taxon>Nematocera</taxon>
        <taxon>Chironomoidea</taxon>
        <taxon>Chironomidae</taxon>
        <taxon>Chironominae</taxon>
        <taxon>Chironomus</taxon>
    </lineage>
</organism>
<dbReference type="EMBL" id="OU895877">
    <property type="protein sequence ID" value="CAG9798026.1"/>
    <property type="molecule type" value="Genomic_DNA"/>
</dbReference>
<comment type="similarity">
    <text evidence="1 2">Belongs to the small heat shock protein (HSP20) family.</text>
</comment>
<reference evidence="5" key="2">
    <citation type="submission" date="2022-10" db="EMBL/GenBank/DDBJ databases">
        <authorList>
            <consortium name="ENA_rothamsted_submissions"/>
            <consortium name="culmorum"/>
            <person name="King R."/>
        </authorList>
    </citation>
    <scope>NUCLEOTIDE SEQUENCE</scope>
</reference>
<dbReference type="GO" id="GO:0009408">
    <property type="term" value="P:response to heat"/>
    <property type="evidence" value="ECO:0007669"/>
    <property type="project" value="TreeGrafter"/>
</dbReference>
<dbReference type="SUPFAM" id="SSF49764">
    <property type="entry name" value="HSP20-like chaperones"/>
    <property type="match status" value="1"/>
</dbReference>
<feature type="compositionally biased region" description="Basic residues" evidence="3">
    <location>
        <begin position="121"/>
        <end position="130"/>
    </location>
</feature>
<feature type="compositionally biased region" description="Acidic residues" evidence="3">
    <location>
        <begin position="281"/>
        <end position="298"/>
    </location>
</feature>
<dbReference type="PANTHER" id="PTHR45640:SF26">
    <property type="entry name" value="RE23625P"/>
    <property type="match status" value="1"/>
</dbReference>
<name>A0A9N9RHF9_9DIPT</name>
<dbReference type="InterPro" id="IPR008978">
    <property type="entry name" value="HSP20-like_chaperone"/>
</dbReference>
<feature type="compositionally biased region" description="Basic and acidic residues" evidence="3">
    <location>
        <begin position="41"/>
        <end position="76"/>
    </location>
</feature>
<feature type="domain" description="SHSP" evidence="4">
    <location>
        <begin position="158"/>
        <end position="273"/>
    </location>
</feature>
<reference evidence="5" key="1">
    <citation type="submission" date="2022-01" db="EMBL/GenBank/DDBJ databases">
        <authorList>
            <person name="King R."/>
        </authorList>
    </citation>
    <scope>NUCLEOTIDE SEQUENCE</scope>
</reference>
<evidence type="ECO:0000259" key="4">
    <source>
        <dbReference type="PROSITE" id="PS01031"/>
    </source>
</evidence>
<dbReference type="PROSITE" id="PS01031">
    <property type="entry name" value="SHSP"/>
    <property type="match status" value="1"/>
</dbReference>
<dbReference type="GO" id="GO:0005737">
    <property type="term" value="C:cytoplasm"/>
    <property type="evidence" value="ECO:0007669"/>
    <property type="project" value="TreeGrafter"/>
</dbReference>
<dbReference type="Proteomes" id="UP001153620">
    <property type="component" value="Chromosome 1"/>
</dbReference>
<dbReference type="CDD" id="cd06526">
    <property type="entry name" value="metazoan_ACD"/>
    <property type="match status" value="1"/>
</dbReference>